<dbReference type="STRING" id="69974.MPLDJ20_120083"/>
<sequence>MTVMSSENRFTRFGLMLDLFVFTQFRTEGYGEVAEPKRYTLFPELL</sequence>
<reference evidence="4" key="2">
    <citation type="submission" date="2014-08" db="EMBL/GenBank/DDBJ databases">
        <authorList>
            <person name="Moulin L."/>
        </authorList>
    </citation>
    <scope>NUCLEOTIDE SEQUENCE [LARGE SCALE GENOMIC DNA]</scope>
</reference>
<evidence type="ECO:0000313" key="1">
    <source>
        <dbReference type="EMBL" id="CDX17467.1"/>
    </source>
</evidence>
<dbReference type="Proteomes" id="UP000045285">
    <property type="component" value="Unassembled WGS sequence"/>
</dbReference>
<dbReference type="EMBL" id="CCMZ01000017">
    <property type="protein sequence ID" value="CDX17467.1"/>
    <property type="molecule type" value="Genomic_DNA"/>
</dbReference>
<evidence type="ECO:0000313" key="3">
    <source>
        <dbReference type="EMBL" id="CDX49754.1"/>
    </source>
</evidence>
<evidence type="ECO:0000313" key="4">
    <source>
        <dbReference type="Proteomes" id="UP000045285"/>
    </source>
</evidence>
<organism evidence="3 5">
    <name type="scientific">Mesorhizobium plurifarium</name>
    <dbReference type="NCBI Taxonomy" id="69974"/>
    <lineage>
        <taxon>Bacteria</taxon>
        <taxon>Pseudomonadati</taxon>
        <taxon>Pseudomonadota</taxon>
        <taxon>Alphaproteobacteria</taxon>
        <taxon>Hyphomicrobiales</taxon>
        <taxon>Phyllobacteriaceae</taxon>
        <taxon>Mesorhizobium</taxon>
    </lineage>
</organism>
<keyword evidence="4" id="KW-1185">Reference proteome</keyword>
<evidence type="ECO:0000313" key="6">
    <source>
        <dbReference type="Proteomes" id="UP000046373"/>
    </source>
</evidence>
<proteinExistence type="predicted"/>
<dbReference type="Proteomes" id="UP000046122">
    <property type="component" value="Unassembled WGS sequence"/>
</dbReference>
<name>A0A090FUA8_MESPL</name>
<dbReference type="AlphaFoldDB" id="A0A090FUA8"/>
<evidence type="ECO:0000313" key="2">
    <source>
        <dbReference type="EMBL" id="CDX25053.1"/>
    </source>
</evidence>
<gene>
    <name evidence="1" type="ORF">MPL3356_240037</name>
    <name evidence="3" type="ORF">MPL3365_100205</name>
    <name evidence="2" type="ORF">MPLDJ20_120083</name>
</gene>
<accession>A0A090FUA8</accession>
<dbReference type="Proteomes" id="UP000046373">
    <property type="component" value="Unassembled WGS sequence"/>
</dbReference>
<dbReference type="EMBL" id="CCNE01000002">
    <property type="protein sequence ID" value="CDX49754.1"/>
    <property type="molecule type" value="Genomic_DNA"/>
</dbReference>
<protein>
    <submittedName>
        <fullName evidence="3">Uncharacterized protein</fullName>
    </submittedName>
</protein>
<reference evidence="5 6" key="1">
    <citation type="submission" date="2014-08" db="EMBL/GenBank/DDBJ databases">
        <authorList>
            <person name="Moulin Lionel"/>
        </authorList>
    </citation>
    <scope>NUCLEOTIDE SEQUENCE [LARGE SCALE GENOMIC DNA]</scope>
</reference>
<dbReference type="EMBL" id="CCNB01000004">
    <property type="protein sequence ID" value="CDX25053.1"/>
    <property type="molecule type" value="Genomic_DNA"/>
</dbReference>
<evidence type="ECO:0000313" key="5">
    <source>
        <dbReference type="Proteomes" id="UP000046122"/>
    </source>
</evidence>